<protein>
    <submittedName>
        <fullName evidence="1">Regulatory protein, P-II family</fullName>
    </submittedName>
</protein>
<organism evidence="1 2">
    <name type="scientific">Acholeplasma brassicae</name>
    <dbReference type="NCBI Taxonomy" id="61635"/>
    <lineage>
        <taxon>Bacteria</taxon>
        <taxon>Bacillati</taxon>
        <taxon>Mycoplasmatota</taxon>
        <taxon>Mollicutes</taxon>
        <taxon>Acholeplasmatales</taxon>
        <taxon>Acholeplasmataceae</taxon>
        <taxon>Acholeplasma</taxon>
    </lineage>
</organism>
<gene>
    <name evidence="1" type="ORF">BN85306630</name>
</gene>
<dbReference type="AlphaFoldDB" id="U4KSX2"/>
<sequence length="106" mass="11798">MENKQVIIYICNHGYAYEAMQEAKKAGARGGTILHGRSSISTEKSKFFGITIHPEKELLLIVCLESQKDALMQAMTSQYGVTTEARGLCFSMKVEDTIGFSFEPIE</sequence>
<dbReference type="STRING" id="61635.BN85306630"/>
<evidence type="ECO:0000313" key="2">
    <source>
        <dbReference type="Proteomes" id="UP000032737"/>
    </source>
</evidence>
<dbReference type="InterPro" id="IPR015867">
    <property type="entry name" value="N-reg_PII/ATP_PRibTrfase_C"/>
</dbReference>
<dbReference type="RefSeq" id="WP_030004544.1">
    <property type="nucleotide sequence ID" value="NC_022549.1"/>
</dbReference>
<dbReference type="HOGENOM" id="CLU_159089_0_0_14"/>
<dbReference type="Gene3D" id="3.30.70.120">
    <property type="match status" value="1"/>
</dbReference>
<name>U4KSX2_9MOLU</name>
<dbReference type="Proteomes" id="UP000032737">
    <property type="component" value="Chromosome"/>
</dbReference>
<dbReference type="EMBL" id="FO681348">
    <property type="protein sequence ID" value="CCV65684.1"/>
    <property type="molecule type" value="Genomic_DNA"/>
</dbReference>
<dbReference type="OrthoDB" id="9803021at2"/>
<evidence type="ECO:0000313" key="1">
    <source>
        <dbReference type="EMBL" id="CCV65684.1"/>
    </source>
</evidence>
<keyword evidence="2" id="KW-1185">Reference proteome</keyword>
<proteinExistence type="predicted"/>
<dbReference type="KEGG" id="abra:BN85306630"/>
<dbReference type="InterPro" id="IPR011322">
    <property type="entry name" value="N-reg_PII-like_a/b"/>
</dbReference>
<dbReference type="SUPFAM" id="SSF54913">
    <property type="entry name" value="GlnB-like"/>
    <property type="match status" value="1"/>
</dbReference>
<accession>U4KSX2</accession>
<reference evidence="1 2" key="1">
    <citation type="journal article" date="2013" name="J. Mol. Microbiol. Biotechnol.">
        <title>Analysis of the Complete Genomes of Acholeplasma brassicae , A. palmae and A. laidlawii and Their Comparison to the Obligate Parasites from ' Candidatus Phytoplasma'.</title>
        <authorList>
            <person name="Kube M."/>
            <person name="Siewert C."/>
            <person name="Migdoll A.M."/>
            <person name="Duduk B."/>
            <person name="Holz S."/>
            <person name="Rabus R."/>
            <person name="Seemuller E."/>
            <person name="Mitrovic J."/>
            <person name="Muller I."/>
            <person name="Buttner C."/>
            <person name="Reinhardt R."/>
        </authorList>
    </citation>
    <scope>NUCLEOTIDE SEQUENCE [LARGE SCALE GENOMIC DNA]</scope>
    <source>
        <strain evidence="2">0502</strain>
    </source>
</reference>